<evidence type="ECO:0000313" key="2">
    <source>
        <dbReference type="Proteomes" id="UP000257866"/>
    </source>
</evidence>
<protein>
    <recommendedName>
        <fullName evidence="3">Phage protein</fullName>
    </recommendedName>
</protein>
<sequence>MFKVKLVFRSMNEDYLEDEGEFRALDDAIDFANDLACMNTGYGLCCWDGGVQIGDSKIFYFYPEPDNKQIKYVLFICALQ</sequence>
<dbReference type="Proteomes" id="UP000257866">
    <property type="component" value="Segment"/>
</dbReference>
<reference evidence="1 2" key="1">
    <citation type="journal article" date="2015" name="BMC Genomics">
        <title>Analysis of whole genome sequencing for the Escherichia coli O157:H7 typing phages.</title>
        <authorList>
            <person name="Cowley L.A."/>
            <person name="Beckett S.J."/>
            <person name="Chase-Topping M."/>
            <person name="Perry N."/>
            <person name="Dallman T.J."/>
            <person name="Gally D.L."/>
            <person name="Jenkins C."/>
        </authorList>
    </citation>
    <scope>NUCLEOTIDE SEQUENCE [LARGE SCALE GENOMIC DNA]</scope>
</reference>
<evidence type="ECO:0000313" key="1">
    <source>
        <dbReference type="EMBL" id="AKE47046.1"/>
    </source>
</evidence>
<accession>A0A0F6R8M0</accession>
<keyword evidence="2" id="KW-1185">Reference proteome</keyword>
<name>A0A0F6R8M0_9CAUD</name>
<dbReference type="EMBL" id="KP869112">
    <property type="protein sequence ID" value="AKE47046.1"/>
    <property type="molecule type" value="Genomic_DNA"/>
</dbReference>
<proteinExistence type="predicted"/>
<evidence type="ECO:0008006" key="3">
    <source>
        <dbReference type="Google" id="ProtNLM"/>
    </source>
</evidence>
<organism evidence="1 2">
    <name type="scientific">Escherichia coli O157 typing phage 14</name>
    <dbReference type="NCBI Taxonomy" id="1508676"/>
    <lineage>
        <taxon>Viruses</taxon>
        <taxon>Duplodnaviria</taxon>
        <taxon>Heunggongvirae</taxon>
        <taxon>Uroviricota</taxon>
        <taxon>Caudoviricetes</taxon>
        <taxon>Vequintavirinae</taxon>
        <taxon>Vequintavirus</taxon>
        <taxon>Vequintavirus TP14</taxon>
    </lineage>
</organism>
<gene>
    <name evidence="1" type="ORF">ECTP14_02277</name>
</gene>